<evidence type="ECO:0000256" key="2">
    <source>
        <dbReference type="ARBA" id="ARBA00022475"/>
    </source>
</evidence>
<keyword evidence="3" id="KW-0410">Iron transport</keyword>
<dbReference type="GO" id="GO:0015408">
    <property type="term" value="F:ABC-type ferric iron transporter activity"/>
    <property type="evidence" value="ECO:0007669"/>
    <property type="project" value="InterPro"/>
</dbReference>
<keyword evidence="10" id="KW-0378">Hydrolase</keyword>
<dbReference type="EMBL" id="UHIA01000004">
    <property type="protein sequence ID" value="SUO96206.1"/>
    <property type="molecule type" value="Genomic_DNA"/>
</dbReference>
<feature type="domain" description="ABC transporter" evidence="9">
    <location>
        <begin position="9"/>
        <end position="241"/>
    </location>
</feature>
<dbReference type="FunFam" id="3.40.50.300:FF:000425">
    <property type="entry name" value="Probable ABC transporter, ATP-binding subunit"/>
    <property type="match status" value="1"/>
</dbReference>
<dbReference type="InterPro" id="IPR017871">
    <property type="entry name" value="ABC_transporter-like_CS"/>
</dbReference>
<dbReference type="Proteomes" id="UP000254575">
    <property type="component" value="Unassembled WGS sequence"/>
</dbReference>
<dbReference type="AlphaFoldDB" id="A0A380MVX9"/>
<evidence type="ECO:0000256" key="8">
    <source>
        <dbReference type="ARBA" id="ARBA00023136"/>
    </source>
</evidence>
<reference evidence="10 11" key="1">
    <citation type="submission" date="2018-06" db="EMBL/GenBank/DDBJ databases">
        <authorList>
            <consortium name="Pathogen Informatics"/>
            <person name="Doyle S."/>
        </authorList>
    </citation>
    <scope>NUCLEOTIDE SEQUENCE [LARGE SCALE GENOMIC DNA]</scope>
    <source>
        <strain evidence="10 11">NCTC10717</strain>
    </source>
</reference>
<evidence type="ECO:0000313" key="10">
    <source>
        <dbReference type="EMBL" id="SUO96206.1"/>
    </source>
</evidence>
<evidence type="ECO:0000256" key="6">
    <source>
        <dbReference type="ARBA" id="ARBA00023004"/>
    </source>
</evidence>
<keyword evidence="8" id="KW-0472">Membrane</keyword>
<dbReference type="GO" id="GO:0016020">
    <property type="term" value="C:membrane"/>
    <property type="evidence" value="ECO:0007669"/>
    <property type="project" value="InterPro"/>
</dbReference>
<dbReference type="InterPro" id="IPR015853">
    <property type="entry name" value="ABC_transpr_FbpC"/>
</dbReference>
<keyword evidence="5 10" id="KW-0067">ATP-binding</keyword>
<dbReference type="CDD" id="cd03259">
    <property type="entry name" value="ABC_Carb_Solutes_like"/>
    <property type="match status" value="1"/>
</dbReference>
<keyword evidence="2" id="KW-1003">Cell membrane</keyword>
<dbReference type="SMART" id="SM00382">
    <property type="entry name" value="AAA"/>
    <property type="match status" value="1"/>
</dbReference>
<accession>A0A380MVX9</accession>
<dbReference type="PROSITE" id="PS50893">
    <property type="entry name" value="ABC_TRANSPORTER_2"/>
    <property type="match status" value="1"/>
</dbReference>
<dbReference type="InterPro" id="IPR027417">
    <property type="entry name" value="P-loop_NTPase"/>
</dbReference>
<evidence type="ECO:0000313" key="11">
    <source>
        <dbReference type="Proteomes" id="UP000254575"/>
    </source>
</evidence>
<dbReference type="PROSITE" id="PS00211">
    <property type="entry name" value="ABC_TRANSPORTER_1"/>
    <property type="match status" value="1"/>
</dbReference>
<name>A0A380MVX9_9GAMM</name>
<dbReference type="InterPro" id="IPR003593">
    <property type="entry name" value="AAA+_ATPase"/>
</dbReference>
<dbReference type="Pfam" id="PF00005">
    <property type="entry name" value="ABC_tran"/>
    <property type="match status" value="1"/>
</dbReference>
<dbReference type="PANTHER" id="PTHR42781:SF4">
    <property type="entry name" value="SPERMIDINE_PUTRESCINE IMPORT ATP-BINDING PROTEIN POTA"/>
    <property type="match status" value="1"/>
</dbReference>
<dbReference type="InterPro" id="IPR050093">
    <property type="entry name" value="ABC_SmlMolc_Importer"/>
</dbReference>
<keyword evidence="6" id="KW-0408">Iron</keyword>
<gene>
    <name evidence="10" type="primary">fbpC2</name>
    <name evidence="10" type="ORF">NCTC10717_00892</name>
</gene>
<evidence type="ECO:0000256" key="1">
    <source>
        <dbReference type="ARBA" id="ARBA00022448"/>
    </source>
</evidence>
<dbReference type="SUPFAM" id="SSF52540">
    <property type="entry name" value="P-loop containing nucleoside triphosphate hydrolases"/>
    <property type="match status" value="1"/>
</dbReference>
<dbReference type="Gene3D" id="3.40.50.300">
    <property type="entry name" value="P-loop containing nucleotide triphosphate hydrolases"/>
    <property type="match status" value="1"/>
</dbReference>
<dbReference type="InterPro" id="IPR003439">
    <property type="entry name" value="ABC_transporter-like_ATP-bd"/>
</dbReference>
<dbReference type="EC" id="3.6.3.30" evidence="10"/>
<protein>
    <submittedName>
        <fullName evidence="10">Fe(3+) ions import ATP-binding protein FbpC 2</fullName>
        <ecNumber evidence="10">3.6.3.30</ecNumber>
    </submittedName>
</protein>
<evidence type="ECO:0000259" key="9">
    <source>
        <dbReference type="PROSITE" id="PS50893"/>
    </source>
</evidence>
<keyword evidence="4" id="KW-0547">Nucleotide-binding</keyword>
<dbReference type="PANTHER" id="PTHR42781">
    <property type="entry name" value="SPERMIDINE/PUTRESCINE IMPORT ATP-BINDING PROTEIN POTA"/>
    <property type="match status" value="1"/>
</dbReference>
<dbReference type="OrthoDB" id="9802264at2"/>
<evidence type="ECO:0000256" key="5">
    <source>
        <dbReference type="ARBA" id="ARBA00022840"/>
    </source>
</evidence>
<dbReference type="RefSeq" id="WP_115218170.1">
    <property type="nucleotide sequence ID" value="NZ_UHIA01000004.1"/>
</dbReference>
<keyword evidence="11" id="KW-1185">Reference proteome</keyword>
<dbReference type="GO" id="GO:0015697">
    <property type="term" value="P:quaternary ammonium group transport"/>
    <property type="evidence" value="ECO:0007669"/>
    <property type="project" value="UniProtKB-ARBA"/>
</dbReference>
<organism evidence="10 11">
    <name type="scientific">Suttonella indologenes</name>
    <dbReference type="NCBI Taxonomy" id="13276"/>
    <lineage>
        <taxon>Bacteria</taxon>
        <taxon>Pseudomonadati</taxon>
        <taxon>Pseudomonadota</taxon>
        <taxon>Gammaproteobacteria</taxon>
        <taxon>Cardiobacteriales</taxon>
        <taxon>Cardiobacteriaceae</taxon>
        <taxon>Suttonella</taxon>
    </lineage>
</organism>
<dbReference type="GO" id="GO:0005524">
    <property type="term" value="F:ATP binding"/>
    <property type="evidence" value="ECO:0007669"/>
    <property type="project" value="UniProtKB-KW"/>
</dbReference>
<sequence>MPIEQEQALCLHQVSIHYGAAAVVRDCDFALQRGEIGALLGASGSGKSTLLKAIAGLLPIAGGEIYMQNQLVSGDGVHIPSQQREVGMLFQDYALFPHLNALENVCFGLRHLPTAAAKDKALSMLERVQLADFAKRFPHELSGGQQQRVALARALVREPRLLLLDEPFSSLDQAVREHLIDDLRLLFKEQHISALLVTHNKREAFALADKVALMKAGQVVDSAAPQQLYDHSAQGELATVLGHLCLISAVKVGDGAQSAFGALPLPLSARDAPEGEALSIALRPHQYDLHAAQEDGATVMEVQFLGDMSRYRLQQGKSSAEFLSTKRFVCGQKVRVVFH</sequence>
<keyword evidence="1" id="KW-0813">Transport</keyword>
<evidence type="ECO:0000256" key="4">
    <source>
        <dbReference type="ARBA" id="ARBA00022741"/>
    </source>
</evidence>
<keyword evidence="7" id="KW-0406">Ion transport</keyword>
<dbReference type="GO" id="GO:0016887">
    <property type="term" value="F:ATP hydrolysis activity"/>
    <property type="evidence" value="ECO:0007669"/>
    <property type="project" value="InterPro"/>
</dbReference>
<proteinExistence type="predicted"/>
<evidence type="ECO:0000256" key="7">
    <source>
        <dbReference type="ARBA" id="ARBA00023065"/>
    </source>
</evidence>
<evidence type="ECO:0000256" key="3">
    <source>
        <dbReference type="ARBA" id="ARBA00022496"/>
    </source>
</evidence>